<dbReference type="Proteomes" id="UP001303222">
    <property type="component" value="Unassembled WGS sequence"/>
</dbReference>
<feature type="region of interest" description="Disordered" evidence="1">
    <location>
        <begin position="1"/>
        <end position="32"/>
    </location>
</feature>
<evidence type="ECO:0000256" key="1">
    <source>
        <dbReference type="SAM" id="MobiDB-lite"/>
    </source>
</evidence>
<proteinExistence type="predicted"/>
<evidence type="ECO:0000313" key="3">
    <source>
        <dbReference type="Proteomes" id="UP001303222"/>
    </source>
</evidence>
<name>A0AAN6NX86_9PEZI</name>
<comment type="caution">
    <text evidence="2">The sequence shown here is derived from an EMBL/GenBank/DDBJ whole genome shotgun (WGS) entry which is preliminary data.</text>
</comment>
<reference evidence="2" key="1">
    <citation type="journal article" date="2023" name="Mol. Phylogenet. Evol.">
        <title>Genome-scale phylogeny and comparative genomics of the fungal order Sordariales.</title>
        <authorList>
            <person name="Hensen N."/>
            <person name="Bonometti L."/>
            <person name="Westerberg I."/>
            <person name="Brannstrom I.O."/>
            <person name="Guillou S."/>
            <person name="Cros-Aarteil S."/>
            <person name="Calhoun S."/>
            <person name="Haridas S."/>
            <person name="Kuo A."/>
            <person name="Mondo S."/>
            <person name="Pangilinan J."/>
            <person name="Riley R."/>
            <person name="LaButti K."/>
            <person name="Andreopoulos B."/>
            <person name="Lipzen A."/>
            <person name="Chen C."/>
            <person name="Yan M."/>
            <person name="Daum C."/>
            <person name="Ng V."/>
            <person name="Clum A."/>
            <person name="Steindorff A."/>
            <person name="Ohm R.A."/>
            <person name="Martin F."/>
            <person name="Silar P."/>
            <person name="Natvig D.O."/>
            <person name="Lalanne C."/>
            <person name="Gautier V."/>
            <person name="Ament-Velasquez S.L."/>
            <person name="Kruys A."/>
            <person name="Hutchinson M.I."/>
            <person name="Powell A.J."/>
            <person name="Barry K."/>
            <person name="Miller A.N."/>
            <person name="Grigoriev I.V."/>
            <person name="Debuchy R."/>
            <person name="Gladieux P."/>
            <person name="Hiltunen Thoren M."/>
            <person name="Johannesson H."/>
        </authorList>
    </citation>
    <scope>NUCLEOTIDE SEQUENCE</scope>
    <source>
        <strain evidence="2">CBS 626.80</strain>
    </source>
</reference>
<evidence type="ECO:0000313" key="2">
    <source>
        <dbReference type="EMBL" id="KAK3952768.1"/>
    </source>
</evidence>
<keyword evidence="3" id="KW-1185">Reference proteome</keyword>
<protein>
    <submittedName>
        <fullName evidence="2">Uncharacterized protein</fullName>
    </submittedName>
</protein>
<dbReference type="AlphaFoldDB" id="A0AAN6NX86"/>
<reference evidence="2" key="2">
    <citation type="submission" date="2023-06" db="EMBL/GenBank/DDBJ databases">
        <authorList>
            <consortium name="Lawrence Berkeley National Laboratory"/>
            <person name="Mondo S.J."/>
            <person name="Hensen N."/>
            <person name="Bonometti L."/>
            <person name="Westerberg I."/>
            <person name="Brannstrom I.O."/>
            <person name="Guillou S."/>
            <person name="Cros-Aarteil S."/>
            <person name="Calhoun S."/>
            <person name="Haridas S."/>
            <person name="Kuo A."/>
            <person name="Pangilinan J."/>
            <person name="Riley R."/>
            <person name="Labutti K."/>
            <person name="Andreopoulos B."/>
            <person name="Lipzen A."/>
            <person name="Chen C."/>
            <person name="Yanf M."/>
            <person name="Daum C."/>
            <person name="Ng V."/>
            <person name="Clum A."/>
            <person name="Steindorff A."/>
            <person name="Ohm R."/>
            <person name="Martin F."/>
            <person name="Silar P."/>
            <person name="Natvig D."/>
            <person name="Lalanne C."/>
            <person name="Gautier V."/>
            <person name="Ament-Velasquez S.L."/>
            <person name="Kruys A."/>
            <person name="Hutchinson M.I."/>
            <person name="Powell A.J."/>
            <person name="Barry K."/>
            <person name="Miller A.N."/>
            <person name="Grigoriev I.V."/>
            <person name="Debuchy R."/>
            <person name="Gladieux P."/>
            <person name="Thoren M.H."/>
            <person name="Johannesson H."/>
        </authorList>
    </citation>
    <scope>NUCLEOTIDE SEQUENCE</scope>
    <source>
        <strain evidence="2">CBS 626.80</strain>
    </source>
</reference>
<gene>
    <name evidence="2" type="ORF">QBC32DRAFT_133513</name>
</gene>
<dbReference type="EMBL" id="MU859117">
    <property type="protein sequence ID" value="KAK3952768.1"/>
    <property type="molecule type" value="Genomic_DNA"/>
</dbReference>
<accession>A0AAN6NX86</accession>
<sequence>MFSARMLAMRPSWKASPEPSTTALNKSAGPAGRPACRQFDTLCYGTMIRGAALTRSSAVGCPPIPGPRRDRLGYRHRTSTDITPLSSLLASECLHISPVTVRHALPVGLPHAGGLDPLESHQDHLIDHREDQPSQHC</sequence>
<organism evidence="2 3">
    <name type="scientific">Pseudoneurospora amorphoporcata</name>
    <dbReference type="NCBI Taxonomy" id="241081"/>
    <lineage>
        <taxon>Eukaryota</taxon>
        <taxon>Fungi</taxon>
        <taxon>Dikarya</taxon>
        <taxon>Ascomycota</taxon>
        <taxon>Pezizomycotina</taxon>
        <taxon>Sordariomycetes</taxon>
        <taxon>Sordariomycetidae</taxon>
        <taxon>Sordariales</taxon>
        <taxon>Sordariaceae</taxon>
        <taxon>Pseudoneurospora</taxon>
    </lineage>
</organism>